<evidence type="ECO:0000256" key="1">
    <source>
        <dbReference type="SAM" id="MobiDB-lite"/>
    </source>
</evidence>
<feature type="region of interest" description="Disordered" evidence="1">
    <location>
        <begin position="142"/>
        <end position="166"/>
    </location>
</feature>
<evidence type="ECO:0000313" key="3">
    <source>
        <dbReference type="Proteomes" id="UP000054477"/>
    </source>
</evidence>
<accession>A0A0C9XMB8</accession>
<dbReference type="OrthoDB" id="3259884at2759"/>
<feature type="compositionally biased region" description="Acidic residues" evidence="1">
    <location>
        <begin position="149"/>
        <end position="160"/>
    </location>
</feature>
<proteinExistence type="predicted"/>
<sequence length="308" mass="33830">MSSHSPTPDGPHKVKVIQVILAFHSQNPATKNNSSKGVKKAAASKGKVEMKTKEISFTFEPLEENYISFLSELLKAHGQGRYTRVKSHTWFSIKVSLGKKAKKDAVDIDVFTEYEKMAKKIVEERPSKLTVYVDLEAVKAGPKRRDDEGSMSEEGSEDEEHTINAKNVVKRELGRIRMLLKKKYANDSDGGYTYTASDGERVSLTPAMMLEWVRAIYDAEATSKQPPNSLTFDPKTRARSLFQGSKRSGGGGDMLQTFSSILSDACALLVPDAPSNPVITALPVTPLPPAAVPDSPAKNTPTKLTRFL</sequence>
<dbReference type="HOGENOM" id="CLU_033557_1_0_1"/>
<feature type="compositionally biased region" description="Polar residues" evidence="1">
    <location>
        <begin position="297"/>
        <end position="308"/>
    </location>
</feature>
<dbReference type="AlphaFoldDB" id="A0A0C9XMB8"/>
<dbReference type="Proteomes" id="UP000054477">
    <property type="component" value="Unassembled WGS sequence"/>
</dbReference>
<gene>
    <name evidence="2" type="ORF">K443DRAFT_9018</name>
</gene>
<reference evidence="3" key="2">
    <citation type="submission" date="2015-01" db="EMBL/GenBank/DDBJ databases">
        <title>Evolutionary Origins and Diversification of the Mycorrhizal Mutualists.</title>
        <authorList>
            <consortium name="DOE Joint Genome Institute"/>
            <consortium name="Mycorrhizal Genomics Consortium"/>
            <person name="Kohler A."/>
            <person name="Kuo A."/>
            <person name="Nagy L.G."/>
            <person name="Floudas D."/>
            <person name="Copeland A."/>
            <person name="Barry K.W."/>
            <person name="Cichocki N."/>
            <person name="Veneault-Fourrey C."/>
            <person name="LaButti K."/>
            <person name="Lindquist E.A."/>
            <person name="Lipzen A."/>
            <person name="Lundell T."/>
            <person name="Morin E."/>
            <person name="Murat C."/>
            <person name="Riley R."/>
            <person name="Ohm R."/>
            <person name="Sun H."/>
            <person name="Tunlid A."/>
            <person name="Henrissat B."/>
            <person name="Grigoriev I.V."/>
            <person name="Hibbett D.S."/>
            <person name="Martin F."/>
        </authorList>
    </citation>
    <scope>NUCLEOTIDE SEQUENCE [LARGE SCALE GENOMIC DNA]</scope>
    <source>
        <strain evidence="3">LaAM-08-1</strain>
    </source>
</reference>
<name>A0A0C9XMB8_9AGAR</name>
<dbReference type="EMBL" id="KN838664">
    <property type="protein sequence ID" value="KIJ98676.1"/>
    <property type="molecule type" value="Genomic_DNA"/>
</dbReference>
<keyword evidence="3" id="KW-1185">Reference proteome</keyword>
<evidence type="ECO:0000313" key="2">
    <source>
        <dbReference type="EMBL" id="KIJ98676.1"/>
    </source>
</evidence>
<organism evidence="2 3">
    <name type="scientific">Laccaria amethystina LaAM-08-1</name>
    <dbReference type="NCBI Taxonomy" id="1095629"/>
    <lineage>
        <taxon>Eukaryota</taxon>
        <taxon>Fungi</taxon>
        <taxon>Dikarya</taxon>
        <taxon>Basidiomycota</taxon>
        <taxon>Agaricomycotina</taxon>
        <taxon>Agaricomycetes</taxon>
        <taxon>Agaricomycetidae</taxon>
        <taxon>Agaricales</taxon>
        <taxon>Agaricineae</taxon>
        <taxon>Hydnangiaceae</taxon>
        <taxon>Laccaria</taxon>
    </lineage>
</organism>
<feature type="region of interest" description="Disordered" evidence="1">
    <location>
        <begin position="289"/>
        <end position="308"/>
    </location>
</feature>
<reference evidence="2 3" key="1">
    <citation type="submission" date="2014-04" db="EMBL/GenBank/DDBJ databases">
        <authorList>
            <consortium name="DOE Joint Genome Institute"/>
            <person name="Kuo A."/>
            <person name="Kohler A."/>
            <person name="Nagy L.G."/>
            <person name="Floudas D."/>
            <person name="Copeland A."/>
            <person name="Barry K.W."/>
            <person name="Cichocki N."/>
            <person name="Veneault-Fourrey C."/>
            <person name="LaButti K."/>
            <person name="Lindquist E.A."/>
            <person name="Lipzen A."/>
            <person name="Lundell T."/>
            <person name="Morin E."/>
            <person name="Murat C."/>
            <person name="Sun H."/>
            <person name="Tunlid A."/>
            <person name="Henrissat B."/>
            <person name="Grigoriev I.V."/>
            <person name="Hibbett D.S."/>
            <person name="Martin F."/>
            <person name="Nordberg H.P."/>
            <person name="Cantor M.N."/>
            <person name="Hua S.X."/>
        </authorList>
    </citation>
    <scope>NUCLEOTIDE SEQUENCE [LARGE SCALE GENOMIC DNA]</scope>
    <source>
        <strain evidence="2 3">LaAM-08-1</strain>
    </source>
</reference>
<protein>
    <submittedName>
        <fullName evidence="2">Uncharacterized protein</fullName>
    </submittedName>
</protein>